<dbReference type="Pfam" id="PF02758">
    <property type="entry name" value="PYRIN"/>
    <property type="match status" value="2"/>
</dbReference>
<dbReference type="Proteomes" id="UP000472267">
    <property type="component" value="Chromosome 23"/>
</dbReference>
<evidence type="ECO:0000256" key="1">
    <source>
        <dbReference type="SAM" id="MobiDB-lite"/>
    </source>
</evidence>
<dbReference type="PROSITE" id="PS50824">
    <property type="entry name" value="DAPIN"/>
    <property type="match status" value="1"/>
</dbReference>
<reference evidence="3" key="1">
    <citation type="submission" date="2019-06" db="EMBL/GenBank/DDBJ databases">
        <authorList>
            <consortium name="Wellcome Sanger Institute Data Sharing"/>
        </authorList>
    </citation>
    <scope>NUCLEOTIDE SEQUENCE [LARGE SCALE GENOMIC DNA]</scope>
</reference>
<protein>
    <recommendedName>
        <fullName evidence="2">Pyrin domain-containing protein</fullName>
    </recommendedName>
</protein>
<dbReference type="Gene3D" id="1.10.533.10">
    <property type="entry name" value="Death Domain, Fas"/>
    <property type="match status" value="2"/>
</dbReference>
<reference evidence="3" key="2">
    <citation type="submission" date="2025-08" db="UniProtKB">
        <authorList>
            <consortium name="Ensembl"/>
        </authorList>
    </citation>
    <scope>IDENTIFICATION</scope>
</reference>
<dbReference type="Ensembl" id="ENSSFAT00005031726.1">
    <property type="protein sequence ID" value="ENSSFAP00005030621.1"/>
    <property type="gene ID" value="ENSSFAG00005015541.1"/>
</dbReference>
<feature type="compositionally biased region" description="Polar residues" evidence="1">
    <location>
        <begin position="246"/>
        <end position="263"/>
    </location>
</feature>
<keyword evidence="4" id="KW-1185">Reference proteome</keyword>
<dbReference type="InterPro" id="IPR011029">
    <property type="entry name" value="DEATH-like_dom_sf"/>
</dbReference>
<reference evidence="3" key="3">
    <citation type="submission" date="2025-09" db="UniProtKB">
        <authorList>
            <consortium name="Ensembl"/>
        </authorList>
    </citation>
    <scope>IDENTIFICATION</scope>
</reference>
<dbReference type="AlphaFoldDB" id="A0A672HN00"/>
<name>A0A672HN00_SALFA</name>
<accession>A0A672HN00</accession>
<dbReference type="OMA" id="QTYSDRT"/>
<organism evidence="3 4">
    <name type="scientific">Salarias fasciatus</name>
    <name type="common">Jewelled blenny</name>
    <name type="synonym">Blennius fasciatus</name>
    <dbReference type="NCBI Taxonomy" id="181472"/>
    <lineage>
        <taxon>Eukaryota</taxon>
        <taxon>Metazoa</taxon>
        <taxon>Chordata</taxon>
        <taxon>Craniata</taxon>
        <taxon>Vertebrata</taxon>
        <taxon>Euteleostomi</taxon>
        <taxon>Actinopterygii</taxon>
        <taxon>Neopterygii</taxon>
        <taxon>Teleostei</taxon>
        <taxon>Neoteleostei</taxon>
        <taxon>Acanthomorphata</taxon>
        <taxon>Ovalentaria</taxon>
        <taxon>Blenniimorphae</taxon>
        <taxon>Blenniiformes</taxon>
        <taxon>Blennioidei</taxon>
        <taxon>Blenniidae</taxon>
        <taxon>Salariinae</taxon>
        <taxon>Salarias</taxon>
    </lineage>
</organism>
<dbReference type="InterPro" id="IPR004020">
    <property type="entry name" value="DAPIN"/>
</dbReference>
<dbReference type="SMART" id="SM01289">
    <property type="entry name" value="PYRIN"/>
    <property type="match status" value="2"/>
</dbReference>
<sequence length="263" mass="31015">MSSNSEILVRMLDDLVDEDFGRFQWYLWQDGALEGFRPIPKSKLKKLDRKDTVDEMYQTYSDRTLEVTKTVLEKMNMMGLWEKHFKKPTSEPEAPYGEYRAGPVFHDQDEYRIVPPGAEIRESLDVFPKKQSHSRNELFKRSKMSSDPEILVGMLDHLVDEDFGRFQWYLWQDVALEGFRPIPKSKLKKLDRKDTVDEMYQTYSDRTLEVTKTVLEKMNMKGVWEKHFKKNISEPEARHPHPSPPALQSQSERTFGYNGQKTP</sequence>
<feature type="region of interest" description="Disordered" evidence="1">
    <location>
        <begin position="231"/>
        <end position="263"/>
    </location>
</feature>
<feature type="domain" description="Pyrin" evidence="2">
    <location>
        <begin position="1"/>
        <end position="60"/>
    </location>
</feature>
<dbReference type="InParanoid" id="A0A672HN00"/>
<evidence type="ECO:0000313" key="3">
    <source>
        <dbReference type="Ensembl" id="ENSSFAP00005030621.1"/>
    </source>
</evidence>
<evidence type="ECO:0000259" key="2">
    <source>
        <dbReference type="PROSITE" id="PS50824"/>
    </source>
</evidence>
<dbReference type="CDD" id="cd08321">
    <property type="entry name" value="Pyrin_ASC-like"/>
    <property type="match status" value="2"/>
</dbReference>
<dbReference type="SUPFAM" id="SSF47986">
    <property type="entry name" value="DEATH domain"/>
    <property type="match status" value="2"/>
</dbReference>
<proteinExistence type="predicted"/>
<evidence type="ECO:0000313" key="4">
    <source>
        <dbReference type="Proteomes" id="UP000472267"/>
    </source>
</evidence>